<proteinExistence type="inferred from homology"/>
<dbReference type="PANTHER" id="PTHR43774">
    <property type="entry name" value="PEPTIDE METHIONINE SULFOXIDE REDUCTASE"/>
    <property type="match status" value="1"/>
</dbReference>
<dbReference type="InterPro" id="IPR036509">
    <property type="entry name" value="Met_Sox_Rdtase_MsrA_sf"/>
</dbReference>
<dbReference type="GO" id="GO:0033744">
    <property type="term" value="F:L-methionine:thioredoxin-disulfide S-oxidoreductase activity"/>
    <property type="evidence" value="ECO:0007669"/>
    <property type="project" value="RHEA"/>
</dbReference>
<comment type="similarity">
    <text evidence="4">Belongs to the MsrA Met sulfoxide reductase family.</text>
</comment>
<comment type="function">
    <text evidence="4">Has an important function as a repair enzyme for proteins that have been inactivated by oxidation. Catalyzes the reversible oxidation-reduction of methionine sulfoxide in proteins to methionine.</text>
</comment>
<dbReference type="Pfam" id="PF01625">
    <property type="entry name" value="PMSR"/>
    <property type="match status" value="1"/>
</dbReference>
<feature type="domain" description="Peptide methionine sulphoxide reductase MsrA" evidence="5">
    <location>
        <begin position="49"/>
        <end position="201"/>
    </location>
</feature>
<dbReference type="EMBL" id="BLAX01000001">
    <property type="protein sequence ID" value="GET33990.1"/>
    <property type="molecule type" value="Genomic_DNA"/>
</dbReference>
<keyword evidence="7" id="KW-1185">Reference proteome</keyword>
<dbReference type="PANTHER" id="PTHR43774:SF1">
    <property type="entry name" value="PEPTIDE METHIONINE SULFOXIDE REDUCTASE MSRA 2"/>
    <property type="match status" value="1"/>
</dbReference>
<dbReference type="RefSeq" id="WP_025863864.1">
    <property type="nucleotide sequence ID" value="NZ_BLAX01000001.1"/>
</dbReference>
<organism evidence="6 7">
    <name type="scientific">Prolixibacter bellariivorans</name>
    <dbReference type="NCBI Taxonomy" id="314319"/>
    <lineage>
        <taxon>Bacteria</taxon>
        <taxon>Pseudomonadati</taxon>
        <taxon>Bacteroidota</taxon>
        <taxon>Bacteroidia</taxon>
        <taxon>Marinilabiliales</taxon>
        <taxon>Prolixibacteraceae</taxon>
        <taxon>Prolixibacter</taxon>
    </lineage>
</organism>
<evidence type="ECO:0000313" key="7">
    <source>
        <dbReference type="Proteomes" id="UP000391834"/>
    </source>
</evidence>
<evidence type="ECO:0000313" key="6">
    <source>
        <dbReference type="EMBL" id="GET33990.1"/>
    </source>
</evidence>
<dbReference type="HAMAP" id="MF_01401">
    <property type="entry name" value="MsrA"/>
    <property type="match status" value="1"/>
</dbReference>
<evidence type="ECO:0000256" key="3">
    <source>
        <dbReference type="ARBA" id="ARBA00048782"/>
    </source>
</evidence>
<dbReference type="NCBIfam" id="TIGR00401">
    <property type="entry name" value="msrA"/>
    <property type="match status" value="1"/>
</dbReference>
<comment type="caution">
    <text evidence="6">The sequence shown here is derived from an EMBL/GenBank/DDBJ whole genome shotgun (WGS) entry which is preliminary data.</text>
</comment>
<dbReference type="InterPro" id="IPR002569">
    <property type="entry name" value="Met_Sox_Rdtase_MsrA_dom"/>
</dbReference>
<sequence length="221" mass="25411">MKASRYMLFIPVILLAGIIASFSFPKNGNQDGHAQKKTANMNEKAEYDTATFGTGCFWCTEAIFSELKGVKEAISGYSGGTVKNPSYREVCTGKTGHAECIQVIYDPKVISYPELLKVFWQTHDPTTLNRQGHDVGTQYRSVIFYHNEKQKELAEDYKKKLDSAGIWDNPIVTEITKFKIFYPAEDYHQEYYENNSNQPYCRLVITPKLEKFRKVFKDKLK</sequence>
<dbReference type="GO" id="GO:0008113">
    <property type="term" value="F:peptide-methionine (S)-S-oxide reductase activity"/>
    <property type="evidence" value="ECO:0007669"/>
    <property type="project" value="UniProtKB-UniRule"/>
</dbReference>
<dbReference type="Gene3D" id="3.30.1060.10">
    <property type="entry name" value="Peptide methionine sulphoxide reductase MsrA"/>
    <property type="match status" value="1"/>
</dbReference>
<evidence type="ECO:0000259" key="5">
    <source>
        <dbReference type="Pfam" id="PF01625"/>
    </source>
</evidence>
<dbReference type="EC" id="1.8.4.11" evidence="4"/>
<evidence type="ECO:0000256" key="4">
    <source>
        <dbReference type="HAMAP-Rule" id="MF_01401"/>
    </source>
</evidence>
<evidence type="ECO:0000256" key="2">
    <source>
        <dbReference type="ARBA" id="ARBA00047806"/>
    </source>
</evidence>
<evidence type="ECO:0000256" key="1">
    <source>
        <dbReference type="ARBA" id="ARBA00023002"/>
    </source>
</evidence>
<accession>A0A5M4B1D6</accession>
<feature type="active site" evidence="4">
    <location>
        <position position="56"/>
    </location>
</feature>
<dbReference type="AlphaFoldDB" id="A0A5M4B1D6"/>
<name>A0A5M4B1D6_9BACT</name>
<dbReference type="Proteomes" id="UP000391834">
    <property type="component" value="Unassembled WGS sequence"/>
</dbReference>
<dbReference type="OrthoDB" id="4174719at2"/>
<protein>
    <recommendedName>
        <fullName evidence="4">Peptide methionine sulfoxide reductase MsrA</fullName>
        <shortName evidence="4">Protein-methionine-S-oxide reductase</shortName>
        <ecNumber evidence="4">1.8.4.11</ecNumber>
    </recommendedName>
    <alternativeName>
        <fullName evidence="4">Peptide-methionine (S)-S-oxide reductase</fullName>
        <shortName evidence="4">Peptide Met(O) reductase</shortName>
    </alternativeName>
</protein>
<keyword evidence="1 4" id="KW-0560">Oxidoreductase</keyword>
<gene>
    <name evidence="4 6" type="primary">msrA</name>
    <name evidence="6" type="ORF">PbJCM13498_28530</name>
</gene>
<comment type="catalytic activity">
    <reaction evidence="2 4">
        <text>L-methionyl-[protein] + [thioredoxin]-disulfide + H2O = L-methionyl-(S)-S-oxide-[protein] + [thioredoxin]-dithiol</text>
        <dbReference type="Rhea" id="RHEA:14217"/>
        <dbReference type="Rhea" id="RHEA-COMP:10698"/>
        <dbReference type="Rhea" id="RHEA-COMP:10700"/>
        <dbReference type="Rhea" id="RHEA-COMP:12313"/>
        <dbReference type="Rhea" id="RHEA-COMP:12315"/>
        <dbReference type="ChEBI" id="CHEBI:15377"/>
        <dbReference type="ChEBI" id="CHEBI:16044"/>
        <dbReference type="ChEBI" id="CHEBI:29950"/>
        <dbReference type="ChEBI" id="CHEBI:44120"/>
        <dbReference type="ChEBI" id="CHEBI:50058"/>
        <dbReference type="EC" id="1.8.4.11"/>
    </reaction>
</comment>
<reference evidence="6 7" key="1">
    <citation type="submission" date="2019-10" db="EMBL/GenBank/DDBJ databases">
        <title>Prolixibacter strains distinguished by the presence of nitrate reductase genes were adept at nitrate-dependent anaerobic corrosion of metallic iron and carbon steel.</title>
        <authorList>
            <person name="Iino T."/>
            <person name="Shono N."/>
            <person name="Ito K."/>
            <person name="Nakamura R."/>
            <person name="Sueoka K."/>
            <person name="Harayama S."/>
            <person name="Ohkuma M."/>
        </authorList>
    </citation>
    <scope>NUCLEOTIDE SEQUENCE [LARGE SCALE GENOMIC DNA]</scope>
    <source>
        <strain evidence="6 7">JCM 13498</strain>
    </source>
</reference>
<comment type="catalytic activity">
    <reaction evidence="3 4">
        <text>[thioredoxin]-disulfide + L-methionine + H2O = L-methionine (S)-S-oxide + [thioredoxin]-dithiol</text>
        <dbReference type="Rhea" id="RHEA:19993"/>
        <dbReference type="Rhea" id="RHEA-COMP:10698"/>
        <dbReference type="Rhea" id="RHEA-COMP:10700"/>
        <dbReference type="ChEBI" id="CHEBI:15377"/>
        <dbReference type="ChEBI" id="CHEBI:29950"/>
        <dbReference type="ChEBI" id="CHEBI:50058"/>
        <dbReference type="ChEBI" id="CHEBI:57844"/>
        <dbReference type="ChEBI" id="CHEBI:58772"/>
        <dbReference type="EC" id="1.8.4.11"/>
    </reaction>
</comment>
<dbReference type="SUPFAM" id="SSF55068">
    <property type="entry name" value="Peptide methionine sulfoxide reductase"/>
    <property type="match status" value="1"/>
</dbReference>